<reference evidence="1 2" key="1">
    <citation type="submission" date="2022-12" db="EMBL/GenBank/DDBJ databases">
        <title>Chromosome-level genome of Tegillarca granosa.</title>
        <authorList>
            <person name="Kim J."/>
        </authorList>
    </citation>
    <scope>NUCLEOTIDE SEQUENCE [LARGE SCALE GENOMIC DNA]</scope>
    <source>
        <strain evidence="1">Teg-2019</strain>
        <tissue evidence="1">Adductor muscle</tissue>
    </source>
</reference>
<protein>
    <submittedName>
        <fullName evidence="1">Uncharacterized protein</fullName>
    </submittedName>
</protein>
<keyword evidence="2" id="KW-1185">Reference proteome</keyword>
<organism evidence="1 2">
    <name type="scientific">Tegillarca granosa</name>
    <name type="common">Malaysian cockle</name>
    <name type="synonym">Anadara granosa</name>
    <dbReference type="NCBI Taxonomy" id="220873"/>
    <lineage>
        <taxon>Eukaryota</taxon>
        <taxon>Metazoa</taxon>
        <taxon>Spiralia</taxon>
        <taxon>Lophotrochozoa</taxon>
        <taxon>Mollusca</taxon>
        <taxon>Bivalvia</taxon>
        <taxon>Autobranchia</taxon>
        <taxon>Pteriomorphia</taxon>
        <taxon>Arcoida</taxon>
        <taxon>Arcoidea</taxon>
        <taxon>Arcidae</taxon>
        <taxon>Tegillarca</taxon>
    </lineage>
</organism>
<name>A0ABQ9E619_TEGGR</name>
<sequence>MDLLTDMSDVHVYIVQDFNIGEVRAASAEIGLTTATTVPTQKKTSVQRRNSGRRHTLANGVDYNMVDKKNETAGRGEEYPIDRIRYCR</sequence>
<proteinExistence type="predicted"/>
<dbReference type="EMBL" id="JARBDR010000919">
    <property type="protein sequence ID" value="KAJ8300727.1"/>
    <property type="molecule type" value="Genomic_DNA"/>
</dbReference>
<accession>A0ABQ9E619</accession>
<gene>
    <name evidence="1" type="ORF">KUTeg_022246</name>
</gene>
<comment type="caution">
    <text evidence="1">The sequence shown here is derived from an EMBL/GenBank/DDBJ whole genome shotgun (WGS) entry which is preliminary data.</text>
</comment>
<dbReference type="Proteomes" id="UP001217089">
    <property type="component" value="Unassembled WGS sequence"/>
</dbReference>
<evidence type="ECO:0000313" key="2">
    <source>
        <dbReference type="Proteomes" id="UP001217089"/>
    </source>
</evidence>
<evidence type="ECO:0000313" key="1">
    <source>
        <dbReference type="EMBL" id="KAJ8300727.1"/>
    </source>
</evidence>